<evidence type="ECO:0000256" key="1">
    <source>
        <dbReference type="ARBA" id="ARBA00022691"/>
    </source>
</evidence>
<reference evidence="7 8" key="1">
    <citation type="submission" date="2020-08" db="EMBL/GenBank/DDBJ databases">
        <title>Bridging the membrane lipid divide: bacteria of the FCB group superphylum have the potential to synthesize archaeal ether lipids.</title>
        <authorList>
            <person name="Villanueva L."/>
            <person name="Von Meijenfeldt F.A.B."/>
            <person name="Westbye A.B."/>
            <person name="Yadav S."/>
            <person name="Hopmans E.C."/>
            <person name="Dutilh B.E."/>
            <person name="Sinninghe Damste J.S."/>
        </authorList>
    </citation>
    <scope>NUCLEOTIDE SEQUENCE [LARGE SCALE GENOMIC DNA]</scope>
    <source>
        <strain evidence="7">NIOZ-UU17</strain>
    </source>
</reference>
<evidence type="ECO:0000313" key="8">
    <source>
        <dbReference type="Proteomes" id="UP000605201"/>
    </source>
</evidence>
<name>A0A8J6P1L4_9BACT</name>
<dbReference type="PROSITE" id="PS51318">
    <property type="entry name" value="TAT"/>
    <property type="match status" value="1"/>
</dbReference>
<accession>A0A8J6P1L4</accession>
<feature type="binding site" evidence="5">
    <location>
        <position position="117"/>
    </location>
    <ligand>
        <name>[4Fe-4S] cluster</name>
        <dbReference type="ChEBI" id="CHEBI:49883"/>
        <note>4Fe-4S-S-AdoMet</note>
    </ligand>
</feature>
<dbReference type="InterPro" id="IPR006311">
    <property type="entry name" value="TAT_signal"/>
</dbReference>
<dbReference type="GO" id="GO:0046872">
    <property type="term" value="F:metal ion binding"/>
    <property type="evidence" value="ECO:0007669"/>
    <property type="project" value="UniProtKB-KW"/>
</dbReference>
<keyword evidence="2 5" id="KW-0479">Metal-binding</keyword>
<gene>
    <name evidence="7" type="ORF">H8D96_05360</name>
</gene>
<keyword evidence="3 5" id="KW-0408">Iron</keyword>
<evidence type="ECO:0000256" key="2">
    <source>
        <dbReference type="ARBA" id="ARBA00022723"/>
    </source>
</evidence>
<feature type="domain" description="Radical SAM core" evidence="6">
    <location>
        <begin position="112"/>
        <end position="210"/>
    </location>
</feature>
<evidence type="ECO:0000256" key="4">
    <source>
        <dbReference type="ARBA" id="ARBA00023014"/>
    </source>
</evidence>
<dbReference type="Pfam" id="PF04055">
    <property type="entry name" value="Radical_SAM"/>
    <property type="match status" value="1"/>
</dbReference>
<proteinExistence type="predicted"/>
<evidence type="ECO:0000256" key="3">
    <source>
        <dbReference type="ARBA" id="ARBA00023004"/>
    </source>
</evidence>
<keyword evidence="4 5" id="KW-0411">Iron-sulfur</keyword>
<dbReference type="InterPro" id="IPR013785">
    <property type="entry name" value="Aldolase_TIM"/>
</dbReference>
<sequence>MKLTRRHFIKSSLFLGGSLLLSDLPLYAENRKDLQWYPAYGKLEQAGKLAQRVDQAYSSLKECELCPRQCGADRLNGEQGFCEASAKLMVYSTQPHFGEEMSLVGQGGSGTIFFSKCNLRCVFCQNWPISHKGYGKEIRDDDLAEMMLHLQKIGCHNINLVTPTHVMPHIVNAVRIAFKKGLRLPLVYNTSGYERFEILKILDGIVDIYLPDMKFMDADQAEKYLGEASDYPEMSQQAVLEMHRQVGLHRADSRGIAVRGLMIRHLVMPNRVAGTDKFIRWVSENLPKSTYVNIMHQYYPDYEAFDYPDIWRRINVNEYLEAMRWADQYGLTNLDPDSIRIRKLYEKQKL</sequence>
<protein>
    <submittedName>
        <fullName evidence="7">Radical SAM protein</fullName>
    </submittedName>
</protein>
<dbReference type="GO" id="GO:0003824">
    <property type="term" value="F:catalytic activity"/>
    <property type="evidence" value="ECO:0007669"/>
    <property type="project" value="InterPro"/>
</dbReference>
<organism evidence="7 8">
    <name type="scientific">Candidatus Desulfatibia vada</name>
    <dbReference type="NCBI Taxonomy" id="2841696"/>
    <lineage>
        <taxon>Bacteria</taxon>
        <taxon>Pseudomonadati</taxon>
        <taxon>Thermodesulfobacteriota</taxon>
        <taxon>Desulfobacteria</taxon>
        <taxon>Desulfobacterales</taxon>
        <taxon>Desulfobacterales incertae sedis</taxon>
        <taxon>Candidatus Desulfatibia</taxon>
    </lineage>
</organism>
<evidence type="ECO:0000313" key="7">
    <source>
        <dbReference type="EMBL" id="MBC8431327.1"/>
    </source>
</evidence>
<dbReference type="Proteomes" id="UP000605201">
    <property type="component" value="Unassembled WGS sequence"/>
</dbReference>
<dbReference type="PIRSF" id="PIRSF004869">
    <property type="entry name" value="PflX_prd"/>
    <property type="match status" value="1"/>
</dbReference>
<feature type="binding site" evidence="5">
    <location>
        <position position="121"/>
    </location>
    <ligand>
        <name>[4Fe-4S] cluster</name>
        <dbReference type="ChEBI" id="CHEBI:49883"/>
        <note>4Fe-4S-S-AdoMet</note>
    </ligand>
</feature>
<dbReference type="InterPro" id="IPR058240">
    <property type="entry name" value="rSAM_sf"/>
</dbReference>
<dbReference type="PANTHER" id="PTHR43075:SF1">
    <property type="entry name" value="FORMATE LYASE ACTIVATING ENZYME, PUTATIVE (AFU_ORTHOLOGUE AFUA_2G15630)-RELATED"/>
    <property type="match status" value="1"/>
</dbReference>
<dbReference type="SUPFAM" id="SSF102114">
    <property type="entry name" value="Radical SAM enzymes"/>
    <property type="match status" value="1"/>
</dbReference>
<dbReference type="InterPro" id="IPR016431">
    <property type="entry name" value="Pyrv-formate_lyase-activ_prd"/>
</dbReference>
<dbReference type="Gene3D" id="3.20.20.70">
    <property type="entry name" value="Aldolase class I"/>
    <property type="match status" value="1"/>
</dbReference>
<evidence type="ECO:0000256" key="5">
    <source>
        <dbReference type="PIRSR" id="PIRSR004869-50"/>
    </source>
</evidence>
<dbReference type="SFLD" id="SFLDG01099">
    <property type="entry name" value="Uncharacterised_Radical_SAM_Su"/>
    <property type="match status" value="1"/>
</dbReference>
<dbReference type="CDD" id="cd01335">
    <property type="entry name" value="Radical_SAM"/>
    <property type="match status" value="1"/>
</dbReference>
<dbReference type="InterPro" id="IPR040085">
    <property type="entry name" value="MJ0674-like"/>
</dbReference>
<keyword evidence="1 5" id="KW-0949">S-adenosyl-L-methionine</keyword>
<dbReference type="InterPro" id="IPR007197">
    <property type="entry name" value="rSAM"/>
</dbReference>
<evidence type="ECO:0000259" key="6">
    <source>
        <dbReference type="Pfam" id="PF04055"/>
    </source>
</evidence>
<feature type="binding site" evidence="5">
    <location>
        <position position="124"/>
    </location>
    <ligand>
        <name>[4Fe-4S] cluster</name>
        <dbReference type="ChEBI" id="CHEBI:49883"/>
        <note>4Fe-4S-S-AdoMet</note>
    </ligand>
</feature>
<dbReference type="SFLD" id="SFLDS00029">
    <property type="entry name" value="Radical_SAM"/>
    <property type="match status" value="1"/>
</dbReference>
<dbReference type="AlphaFoldDB" id="A0A8J6P1L4"/>
<comment type="caution">
    <text evidence="7">The sequence shown here is derived from an EMBL/GenBank/DDBJ whole genome shotgun (WGS) entry which is preliminary data.</text>
</comment>
<dbReference type="PANTHER" id="PTHR43075">
    <property type="entry name" value="FORMATE LYASE ACTIVATING ENZYME, PUTATIVE (AFU_ORTHOLOGUE AFUA_2G15630)-RELATED"/>
    <property type="match status" value="1"/>
</dbReference>
<dbReference type="GO" id="GO:0051536">
    <property type="term" value="F:iron-sulfur cluster binding"/>
    <property type="evidence" value="ECO:0007669"/>
    <property type="project" value="UniProtKB-KW"/>
</dbReference>
<dbReference type="EMBL" id="JACNIG010000134">
    <property type="protein sequence ID" value="MBC8431327.1"/>
    <property type="molecule type" value="Genomic_DNA"/>
</dbReference>
<comment type="cofactor">
    <cofactor evidence="5">
        <name>[4Fe-4S] cluster</name>
        <dbReference type="ChEBI" id="CHEBI:49883"/>
    </cofactor>
    <text evidence="5">Binds 1 [4Fe-4S] cluster. The cluster is coordinated with 3 cysteines and an exchangeable S-adenosyl-L-methionine.</text>
</comment>